<keyword evidence="5" id="KW-1185">Reference proteome</keyword>
<dbReference type="InterPro" id="IPR019775">
    <property type="entry name" value="WD40_repeat_CS"/>
</dbReference>
<dbReference type="InterPro" id="IPR001680">
    <property type="entry name" value="WD40_rpt"/>
</dbReference>
<dbReference type="PROSITE" id="PS00678">
    <property type="entry name" value="WD_REPEATS_1"/>
    <property type="match status" value="1"/>
</dbReference>
<dbReference type="KEGG" id="sdyn:Mal52_38120"/>
<dbReference type="Gene3D" id="2.130.10.10">
    <property type="entry name" value="YVTN repeat-like/Quinoprotein amine dehydrogenase"/>
    <property type="match status" value="2"/>
</dbReference>
<dbReference type="PANTHER" id="PTHR19879:SF9">
    <property type="entry name" value="TRANSCRIPTION INITIATION FACTOR TFIID SUBUNIT 5"/>
    <property type="match status" value="1"/>
</dbReference>
<gene>
    <name evidence="4" type="ORF">Mal52_38120</name>
</gene>
<evidence type="ECO:0000256" key="3">
    <source>
        <dbReference type="PROSITE-ProRule" id="PRU00221"/>
    </source>
</evidence>
<dbReference type="SMART" id="SM00320">
    <property type="entry name" value="WD40"/>
    <property type="match status" value="4"/>
</dbReference>
<dbReference type="RefSeq" id="WP_145377708.1">
    <property type="nucleotide sequence ID" value="NZ_CP036276.1"/>
</dbReference>
<reference evidence="4 5" key="1">
    <citation type="submission" date="2019-02" db="EMBL/GenBank/DDBJ databases">
        <title>Deep-cultivation of Planctomycetes and their phenomic and genomic characterization uncovers novel biology.</title>
        <authorList>
            <person name="Wiegand S."/>
            <person name="Jogler M."/>
            <person name="Boedeker C."/>
            <person name="Pinto D."/>
            <person name="Vollmers J."/>
            <person name="Rivas-Marin E."/>
            <person name="Kohn T."/>
            <person name="Peeters S.H."/>
            <person name="Heuer A."/>
            <person name="Rast P."/>
            <person name="Oberbeckmann S."/>
            <person name="Bunk B."/>
            <person name="Jeske O."/>
            <person name="Meyerdierks A."/>
            <person name="Storesund J.E."/>
            <person name="Kallscheuer N."/>
            <person name="Luecker S."/>
            <person name="Lage O.M."/>
            <person name="Pohl T."/>
            <person name="Merkel B.J."/>
            <person name="Hornburger P."/>
            <person name="Mueller R.-W."/>
            <person name="Bruemmer F."/>
            <person name="Labrenz M."/>
            <person name="Spormann A.M."/>
            <person name="Op den Camp H."/>
            <person name="Overmann J."/>
            <person name="Amann R."/>
            <person name="Jetten M.S.M."/>
            <person name="Mascher T."/>
            <person name="Medema M.H."/>
            <person name="Devos D.P."/>
            <person name="Kaster A.-K."/>
            <person name="Ovreas L."/>
            <person name="Rohde M."/>
            <person name="Galperin M.Y."/>
            <person name="Jogler C."/>
        </authorList>
    </citation>
    <scope>NUCLEOTIDE SEQUENCE [LARGE SCALE GENOMIC DNA]</scope>
    <source>
        <strain evidence="4 5">Mal52</strain>
    </source>
</reference>
<dbReference type="InterPro" id="IPR011047">
    <property type="entry name" value="Quinoprotein_ADH-like_sf"/>
</dbReference>
<dbReference type="EMBL" id="CP036276">
    <property type="protein sequence ID" value="QDU45319.1"/>
    <property type="molecule type" value="Genomic_DNA"/>
</dbReference>
<evidence type="ECO:0000313" key="5">
    <source>
        <dbReference type="Proteomes" id="UP000319383"/>
    </source>
</evidence>
<sequence>MNWIKDVFLGVFLPVAFALVVPFAASRAASADDDVRLPAMPEMEFKMRRWSLSSVAFSPNGEYLASADVVRSVYLWNLKTRVKAWEVSLPPVGAVSEEEIALTFAGDGKMLVLAPYYRDPLVLDASSGKTLRTLGSDGEGFAPAVSSWRKDGTEMVVTSSSGNLHFWNPLNGKETMVLKGAGRNVFSLQVAKDAARIALGWESYGLENKLDSGRMLVRKLPSGRIVFDERQPHSPAFVRHLAISPNGEYLVGASGKVVRGSGDEALVCWSMDRRERLWSKEEDCGGLAMSPDGKMLAYGSGSRLVLCDVRTGTTLSSTTYGTQTISAVTFSGDGTSIAIGTDDGAVAVWNLLLGREEKGSARGAKNGKGGR</sequence>
<dbReference type="InterPro" id="IPR015943">
    <property type="entry name" value="WD40/YVTN_repeat-like_dom_sf"/>
</dbReference>
<feature type="repeat" description="WD" evidence="3">
    <location>
        <begin position="45"/>
        <end position="80"/>
    </location>
</feature>
<protein>
    <submittedName>
        <fullName evidence="4">WD domain, G-beta repeat</fullName>
    </submittedName>
</protein>
<organism evidence="4 5">
    <name type="scientific">Symmachiella dynata</name>
    <dbReference type="NCBI Taxonomy" id="2527995"/>
    <lineage>
        <taxon>Bacteria</taxon>
        <taxon>Pseudomonadati</taxon>
        <taxon>Planctomycetota</taxon>
        <taxon>Planctomycetia</taxon>
        <taxon>Planctomycetales</taxon>
        <taxon>Planctomycetaceae</taxon>
        <taxon>Symmachiella</taxon>
    </lineage>
</organism>
<dbReference type="Proteomes" id="UP000319383">
    <property type="component" value="Chromosome"/>
</dbReference>
<keyword evidence="1 3" id="KW-0853">WD repeat</keyword>
<dbReference type="SUPFAM" id="SSF50998">
    <property type="entry name" value="Quinoprotein alcohol dehydrogenase-like"/>
    <property type="match status" value="1"/>
</dbReference>
<evidence type="ECO:0000256" key="2">
    <source>
        <dbReference type="ARBA" id="ARBA00022737"/>
    </source>
</evidence>
<dbReference type="Pfam" id="PF00400">
    <property type="entry name" value="WD40"/>
    <property type="match status" value="2"/>
</dbReference>
<accession>A0A517ZS57</accession>
<feature type="repeat" description="WD" evidence="3">
    <location>
        <begin position="318"/>
        <end position="351"/>
    </location>
</feature>
<proteinExistence type="predicted"/>
<dbReference type="AlphaFoldDB" id="A0A517ZS57"/>
<keyword evidence="2" id="KW-0677">Repeat</keyword>
<name>A0A517ZS57_9PLAN</name>
<evidence type="ECO:0000256" key="1">
    <source>
        <dbReference type="ARBA" id="ARBA00022574"/>
    </source>
</evidence>
<dbReference type="PROSITE" id="PS50082">
    <property type="entry name" value="WD_REPEATS_2"/>
    <property type="match status" value="2"/>
</dbReference>
<dbReference type="PANTHER" id="PTHR19879">
    <property type="entry name" value="TRANSCRIPTION INITIATION FACTOR TFIID"/>
    <property type="match status" value="1"/>
</dbReference>
<evidence type="ECO:0000313" key="4">
    <source>
        <dbReference type="EMBL" id="QDU45319.1"/>
    </source>
</evidence>